<reference evidence="1" key="1">
    <citation type="submission" date="2019-05" db="EMBL/GenBank/DDBJ databases">
        <authorList>
            <person name="Hibberd M."/>
        </authorList>
    </citation>
    <scope>NUCLEOTIDE SEQUENCE</scope>
    <source>
        <strain evidence="1">Haemophilus_influenzae_BgEED16</strain>
    </source>
</reference>
<dbReference type="Proteomes" id="UP000658741">
    <property type="component" value="Unassembled WGS sequence"/>
</dbReference>
<comment type="caution">
    <text evidence="1">The sequence shown here is derived from an EMBL/GenBank/DDBJ whole genome shotgun (WGS) entry which is preliminary data.</text>
</comment>
<dbReference type="CDD" id="cd00865">
    <property type="entry name" value="PEBP_bact_arch"/>
    <property type="match status" value="1"/>
</dbReference>
<evidence type="ECO:0000313" key="2">
    <source>
        <dbReference type="Proteomes" id="UP000658741"/>
    </source>
</evidence>
<dbReference type="EMBL" id="CABFLD010000011">
    <property type="protein sequence ID" value="VTX49253.1"/>
    <property type="molecule type" value="Genomic_DNA"/>
</dbReference>
<dbReference type="SUPFAM" id="SSF49777">
    <property type="entry name" value="PEBP-like"/>
    <property type="match status" value="1"/>
</dbReference>
<name>A0AAX3IPW6_HAEIF</name>
<dbReference type="NCBIfam" id="TIGR00481">
    <property type="entry name" value="YbhB/YbcL family Raf kinase inhibitor-like protein"/>
    <property type="match status" value="1"/>
</dbReference>
<proteinExistence type="predicted"/>
<accession>A0AAX3IPW6</accession>
<evidence type="ECO:0000313" key="1">
    <source>
        <dbReference type="EMBL" id="VTX49253.1"/>
    </source>
</evidence>
<gene>
    <name evidence="1" type="ORF">CAGEJMGA_00027</name>
</gene>
<dbReference type="Gene3D" id="3.90.280.10">
    <property type="entry name" value="PEBP-like"/>
    <property type="match status" value="1"/>
</dbReference>
<sequence>MHWIVLNIPANTTALPEGIKADGINLPQGVLQTRTDFGVPGFGGACPPEGQKHRYEIKVTAVSVETLPNVTADTPAWIIFSPFIQRKIFLPRLTQITVGCVK</sequence>
<dbReference type="InterPro" id="IPR008914">
    <property type="entry name" value="PEBP"/>
</dbReference>
<dbReference type="InterPro" id="IPR005247">
    <property type="entry name" value="YbhB_YbcL/LppC-like"/>
</dbReference>
<dbReference type="Pfam" id="PF01161">
    <property type="entry name" value="PBP"/>
    <property type="match status" value="1"/>
</dbReference>
<protein>
    <submittedName>
        <fullName evidence="1">Phosphatidylethanolamine-binding protein</fullName>
    </submittedName>
</protein>
<dbReference type="InterPro" id="IPR036610">
    <property type="entry name" value="PEBP-like_sf"/>
</dbReference>
<organism evidence="1 2">
    <name type="scientific">Haemophilus influenzae</name>
    <dbReference type="NCBI Taxonomy" id="727"/>
    <lineage>
        <taxon>Bacteria</taxon>
        <taxon>Pseudomonadati</taxon>
        <taxon>Pseudomonadota</taxon>
        <taxon>Gammaproteobacteria</taxon>
        <taxon>Pasteurellales</taxon>
        <taxon>Pasteurellaceae</taxon>
        <taxon>Haemophilus</taxon>
    </lineage>
</organism>
<dbReference type="AlphaFoldDB" id="A0AAX3IPW6"/>